<name>A0A317EP17_9SPHI</name>
<dbReference type="InterPro" id="IPR009218">
    <property type="entry name" value="HD_phosphohydro"/>
</dbReference>
<dbReference type="SMART" id="SM00471">
    <property type="entry name" value="HDc"/>
    <property type="match status" value="1"/>
</dbReference>
<dbReference type="InterPro" id="IPR006674">
    <property type="entry name" value="HD_domain"/>
</dbReference>
<gene>
    <name evidence="2" type="ORF">DHW03_01805</name>
</gene>
<dbReference type="PANTHER" id="PTHR21174:SF0">
    <property type="entry name" value="HD PHOSPHOHYDROLASE FAMILY PROTEIN-RELATED"/>
    <property type="match status" value="1"/>
</dbReference>
<organism evidence="2 3">
    <name type="scientific">Pedobacter yonginense</name>
    <dbReference type="NCBI Taxonomy" id="651869"/>
    <lineage>
        <taxon>Bacteria</taxon>
        <taxon>Pseudomonadati</taxon>
        <taxon>Bacteroidota</taxon>
        <taxon>Sphingobacteriia</taxon>
        <taxon>Sphingobacteriales</taxon>
        <taxon>Sphingobacteriaceae</taxon>
        <taxon>Pedobacter</taxon>
    </lineage>
</organism>
<feature type="domain" description="HD/PDEase" evidence="1">
    <location>
        <begin position="28"/>
        <end position="142"/>
    </location>
</feature>
<evidence type="ECO:0000313" key="2">
    <source>
        <dbReference type="EMBL" id="PWS28610.1"/>
    </source>
</evidence>
<dbReference type="OrthoDB" id="5728337at2"/>
<dbReference type="Proteomes" id="UP000245379">
    <property type="component" value="Unassembled WGS sequence"/>
</dbReference>
<dbReference type="Gene3D" id="1.10.3210.10">
    <property type="entry name" value="Hypothetical protein af1432"/>
    <property type="match status" value="1"/>
</dbReference>
<accession>A0A317EP17</accession>
<dbReference type="SUPFAM" id="SSF109604">
    <property type="entry name" value="HD-domain/PDEase-like"/>
    <property type="match status" value="1"/>
</dbReference>
<protein>
    <recommendedName>
        <fullName evidence="1">HD/PDEase domain-containing protein</fullName>
    </recommendedName>
</protein>
<evidence type="ECO:0000259" key="1">
    <source>
        <dbReference type="SMART" id="SM00471"/>
    </source>
</evidence>
<reference evidence="2 3" key="1">
    <citation type="submission" date="2018-05" db="EMBL/GenBank/DDBJ databases">
        <title>Pedobacter paludis sp. nov., isolated from wetland soil.</title>
        <authorList>
            <person name="Zhang Y."/>
            <person name="Wang G."/>
        </authorList>
    </citation>
    <scope>NUCLEOTIDE SEQUENCE [LARGE SCALE GENOMIC DNA]</scope>
    <source>
        <strain evidence="2 3">KCTC22721</strain>
    </source>
</reference>
<dbReference type="InterPro" id="IPR003607">
    <property type="entry name" value="HD/PDEase_dom"/>
</dbReference>
<proteinExistence type="predicted"/>
<keyword evidence="3" id="KW-1185">Reference proteome</keyword>
<comment type="caution">
    <text evidence="2">The sequence shown here is derived from an EMBL/GenBank/DDBJ whole genome shotgun (WGS) entry which is preliminary data.</text>
</comment>
<sequence length="201" mass="23083">MDQSVGALLNQVEHFVADVFKNRLSENMFFHNLEHTLLVVEGVQIIAEAVGLSNQEKVLVILAAFLHDVGYTEKYLGHEEMSANMATAFLIKQGLAPEATKVVKSCILATSYPQYPNTLLERVICDADFYHFSLQNYQEYAHRLKKEWKLNLGLDYSQAAWDQLNLNMLQQHEYFTNYGKTILQEKKADNIAILLKRTRKV</sequence>
<dbReference type="EMBL" id="QGNZ01000001">
    <property type="protein sequence ID" value="PWS28610.1"/>
    <property type="molecule type" value="Genomic_DNA"/>
</dbReference>
<dbReference type="RefSeq" id="WP_109924041.1">
    <property type="nucleotide sequence ID" value="NZ_QGNZ01000001.1"/>
</dbReference>
<dbReference type="PANTHER" id="PTHR21174">
    <property type="match status" value="1"/>
</dbReference>
<dbReference type="AlphaFoldDB" id="A0A317EP17"/>
<dbReference type="Pfam" id="PF01966">
    <property type="entry name" value="HD"/>
    <property type="match status" value="1"/>
</dbReference>
<dbReference type="CDD" id="cd00077">
    <property type="entry name" value="HDc"/>
    <property type="match status" value="1"/>
</dbReference>
<evidence type="ECO:0000313" key="3">
    <source>
        <dbReference type="Proteomes" id="UP000245379"/>
    </source>
</evidence>